<dbReference type="InterPro" id="IPR006140">
    <property type="entry name" value="D-isomer_DH_NAD-bd"/>
</dbReference>
<evidence type="ECO:0000256" key="1">
    <source>
        <dbReference type="ARBA" id="ARBA00023002"/>
    </source>
</evidence>
<dbReference type="Pfam" id="PF02826">
    <property type="entry name" value="2-Hacid_dh_C"/>
    <property type="match status" value="1"/>
</dbReference>
<organism evidence="4 5">
    <name type="scientific">Salininema proteolyticum</name>
    <dbReference type="NCBI Taxonomy" id="1607685"/>
    <lineage>
        <taxon>Bacteria</taxon>
        <taxon>Bacillati</taxon>
        <taxon>Actinomycetota</taxon>
        <taxon>Actinomycetes</taxon>
        <taxon>Glycomycetales</taxon>
        <taxon>Glycomycetaceae</taxon>
        <taxon>Salininema</taxon>
    </lineage>
</organism>
<dbReference type="Gene3D" id="3.40.50.720">
    <property type="entry name" value="NAD(P)-binding Rossmann-like Domain"/>
    <property type="match status" value="2"/>
</dbReference>
<dbReference type="InterPro" id="IPR036291">
    <property type="entry name" value="NAD(P)-bd_dom_sf"/>
</dbReference>
<dbReference type="InterPro" id="IPR029753">
    <property type="entry name" value="D-isomer_DH_CS"/>
</dbReference>
<dbReference type="RefSeq" id="WP_380618278.1">
    <property type="nucleotide sequence ID" value="NZ_JBHSDK010000005.1"/>
</dbReference>
<dbReference type="PANTHER" id="PTHR43333">
    <property type="entry name" value="2-HACID_DH_C DOMAIN-CONTAINING PROTEIN"/>
    <property type="match status" value="1"/>
</dbReference>
<evidence type="ECO:0000313" key="5">
    <source>
        <dbReference type="Proteomes" id="UP001595823"/>
    </source>
</evidence>
<protein>
    <submittedName>
        <fullName evidence="4">2-hydroxyacid dehydrogenase</fullName>
    </submittedName>
</protein>
<accession>A0ABV8TVQ8</accession>
<comment type="caution">
    <text evidence="4">The sequence shown here is derived from an EMBL/GenBank/DDBJ whole genome shotgun (WGS) entry which is preliminary data.</text>
</comment>
<gene>
    <name evidence="4" type="ORF">ACFPET_04740</name>
</gene>
<feature type="domain" description="D-isomer specific 2-hydroxyacid dehydrogenase NAD-binding" evidence="3">
    <location>
        <begin position="102"/>
        <end position="266"/>
    </location>
</feature>
<dbReference type="Proteomes" id="UP001595823">
    <property type="component" value="Unassembled WGS sequence"/>
</dbReference>
<proteinExistence type="predicted"/>
<evidence type="ECO:0000256" key="2">
    <source>
        <dbReference type="ARBA" id="ARBA00023027"/>
    </source>
</evidence>
<dbReference type="CDD" id="cd12166">
    <property type="entry name" value="2-Hacid_dh_7"/>
    <property type="match status" value="1"/>
</dbReference>
<sequence>MKVWIPHTKGRDYLGELPDDTVVEVYRAGDSPPSDPASVDFWVPPFLAGGDVPRILREFSGLKVVQLLSAGAEVWVGKVPDGVVLCNAKGTHTGVTAEWTVGAILADMRRFADSVRDQDRHEWRKHSTPTVTNRRVLVVGAGDIGEHTARVLETLGAHVTRVARKAREGVHAIAELDELLPEADVVALTVPLTDQTRGMVDARFLSLMRDGSLLVNAARGPVVDTDALVAEGGRVRAFLDVTDPEPLPAGHPLWDVPGVTITPHIGGSTDDLLEREYIPVGDQIRRLHAGEPLRNTVLGDY</sequence>
<dbReference type="PROSITE" id="PS00671">
    <property type="entry name" value="D_2_HYDROXYACID_DH_3"/>
    <property type="match status" value="1"/>
</dbReference>
<keyword evidence="1" id="KW-0560">Oxidoreductase</keyword>
<dbReference type="PANTHER" id="PTHR43333:SF1">
    <property type="entry name" value="D-ISOMER SPECIFIC 2-HYDROXYACID DEHYDROGENASE NAD-BINDING DOMAIN-CONTAINING PROTEIN"/>
    <property type="match status" value="1"/>
</dbReference>
<dbReference type="SUPFAM" id="SSF51735">
    <property type="entry name" value="NAD(P)-binding Rossmann-fold domains"/>
    <property type="match status" value="1"/>
</dbReference>
<keyword evidence="5" id="KW-1185">Reference proteome</keyword>
<name>A0ABV8TVQ8_9ACTN</name>
<reference evidence="5" key="1">
    <citation type="journal article" date="2019" name="Int. J. Syst. Evol. Microbiol.">
        <title>The Global Catalogue of Microorganisms (GCM) 10K type strain sequencing project: providing services to taxonomists for standard genome sequencing and annotation.</title>
        <authorList>
            <consortium name="The Broad Institute Genomics Platform"/>
            <consortium name="The Broad Institute Genome Sequencing Center for Infectious Disease"/>
            <person name="Wu L."/>
            <person name="Ma J."/>
        </authorList>
    </citation>
    <scope>NUCLEOTIDE SEQUENCE [LARGE SCALE GENOMIC DNA]</scope>
    <source>
        <strain evidence="5">IBRC-M 10908</strain>
    </source>
</reference>
<dbReference type="EMBL" id="JBHSDK010000005">
    <property type="protein sequence ID" value="MFC4334503.1"/>
    <property type="molecule type" value="Genomic_DNA"/>
</dbReference>
<evidence type="ECO:0000313" key="4">
    <source>
        <dbReference type="EMBL" id="MFC4334503.1"/>
    </source>
</evidence>
<evidence type="ECO:0000259" key="3">
    <source>
        <dbReference type="Pfam" id="PF02826"/>
    </source>
</evidence>
<keyword evidence="2" id="KW-0520">NAD</keyword>